<accession>A0A7R8WBY3</accession>
<protein>
    <submittedName>
        <fullName evidence="13">Uncharacterized protein</fullName>
    </submittedName>
</protein>
<keyword evidence="11 12" id="KW-0407">Ion channel</keyword>
<evidence type="ECO:0000256" key="12">
    <source>
        <dbReference type="RuleBase" id="RU000679"/>
    </source>
</evidence>
<keyword evidence="10 12" id="KW-0739">Sodium transport</keyword>
<evidence type="ECO:0000313" key="13">
    <source>
        <dbReference type="EMBL" id="CAD7226029.1"/>
    </source>
</evidence>
<reference evidence="13" key="1">
    <citation type="submission" date="2020-11" db="EMBL/GenBank/DDBJ databases">
        <authorList>
            <person name="Tran Van P."/>
        </authorList>
    </citation>
    <scope>NUCLEOTIDE SEQUENCE</scope>
</reference>
<comment type="subcellular location">
    <subcellularLocation>
        <location evidence="1">Membrane</location>
        <topology evidence="1">Multi-pass membrane protein</topology>
    </subcellularLocation>
</comment>
<evidence type="ECO:0000256" key="7">
    <source>
        <dbReference type="ARBA" id="ARBA00023053"/>
    </source>
</evidence>
<gene>
    <name evidence="13" type="ORF">CTOB1V02_LOCUS3955</name>
</gene>
<keyword evidence="9" id="KW-0472">Membrane</keyword>
<comment type="similarity">
    <text evidence="2 12">Belongs to the amiloride-sensitive sodium channel (TC 1.A.6) family.</text>
</comment>
<sequence>MGKPTLASAVADASKDYGRRTNLGGLSQFLAAKGHCSRIFWMIIFLACLVMTIWAVYEVLADYLEYPVNTYISVARKPVSR</sequence>
<keyword evidence="8 12" id="KW-0406">Ion transport</keyword>
<dbReference type="EMBL" id="OB660727">
    <property type="protein sequence ID" value="CAD7226029.1"/>
    <property type="molecule type" value="Genomic_DNA"/>
</dbReference>
<keyword evidence="7" id="KW-0915">Sodium</keyword>
<feature type="non-terminal residue" evidence="13">
    <location>
        <position position="1"/>
    </location>
</feature>
<keyword evidence="4 12" id="KW-0894">Sodium channel</keyword>
<evidence type="ECO:0000256" key="1">
    <source>
        <dbReference type="ARBA" id="ARBA00004141"/>
    </source>
</evidence>
<evidence type="ECO:0000256" key="2">
    <source>
        <dbReference type="ARBA" id="ARBA00007193"/>
    </source>
</evidence>
<evidence type="ECO:0000256" key="8">
    <source>
        <dbReference type="ARBA" id="ARBA00023065"/>
    </source>
</evidence>
<organism evidence="13">
    <name type="scientific">Cyprideis torosa</name>
    <dbReference type="NCBI Taxonomy" id="163714"/>
    <lineage>
        <taxon>Eukaryota</taxon>
        <taxon>Metazoa</taxon>
        <taxon>Ecdysozoa</taxon>
        <taxon>Arthropoda</taxon>
        <taxon>Crustacea</taxon>
        <taxon>Oligostraca</taxon>
        <taxon>Ostracoda</taxon>
        <taxon>Podocopa</taxon>
        <taxon>Podocopida</taxon>
        <taxon>Cytherocopina</taxon>
        <taxon>Cytheroidea</taxon>
        <taxon>Cytherideidae</taxon>
        <taxon>Cyprideis</taxon>
    </lineage>
</organism>
<dbReference type="AlphaFoldDB" id="A0A7R8WBY3"/>
<keyword evidence="3 12" id="KW-0813">Transport</keyword>
<keyword evidence="5 12" id="KW-0812">Transmembrane</keyword>
<evidence type="ECO:0000256" key="11">
    <source>
        <dbReference type="ARBA" id="ARBA00023303"/>
    </source>
</evidence>
<evidence type="ECO:0000256" key="9">
    <source>
        <dbReference type="ARBA" id="ARBA00023136"/>
    </source>
</evidence>
<evidence type="ECO:0000256" key="6">
    <source>
        <dbReference type="ARBA" id="ARBA00022989"/>
    </source>
</evidence>
<evidence type="ECO:0000256" key="10">
    <source>
        <dbReference type="ARBA" id="ARBA00023201"/>
    </source>
</evidence>
<proteinExistence type="inferred from homology"/>
<dbReference type="GO" id="GO:0005272">
    <property type="term" value="F:sodium channel activity"/>
    <property type="evidence" value="ECO:0007669"/>
    <property type="project" value="UniProtKB-KW"/>
</dbReference>
<dbReference type="InterPro" id="IPR001873">
    <property type="entry name" value="ENaC"/>
</dbReference>
<name>A0A7R8WBY3_9CRUS</name>
<dbReference type="GO" id="GO:0016020">
    <property type="term" value="C:membrane"/>
    <property type="evidence" value="ECO:0007669"/>
    <property type="project" value="UniProtKB-SubCell"/>
</dbReference>
<keyword evidence="6" id="KW-1133">Transmembrane helix</keyword>
<evidence type="ECO:0000256" key="4">
    <source>
        <dbReference type="ARBA" id="ARBA00022461"/>
    </source>
</evidence>
<dbReference type="Pfam" id="PF00858">
    <property type="entry name" value="ASC"/>
    <property type="match status" value="1"/>
</dbReference>
<evidence type="ECO:0000256" key="3">
    <source>
        <dbReference type="ARBA" id="ARBA00022448"/>
    </source>
</evidence>
<evidence type="ECO:0000256" key="5">
    <source>
        <dbReference type="ARBA" id="ARBA00022692"/>
    </source>
</evidence>